<organism evidence="10 11">
    <name type="scientific">Tritrichomonas foetus</name>
    <dbReference type="NCBI Taxonomy" id="1144522"/>
    <lineage>
        <taxon>Eukaryota</taxon>
        <taxon>Metamonada</taxon>
        <taxon>Parabasalia</taxon>
        <taxon>Tritrichomonadida</taxon>
        <taxon>Tritrichomonadidae</taxon>
        <taxon>Tritrichomonas</taxon>
    </lineage>
</organism>
<feature type="active site" description="Charge relay system" evidence="5 6">
    <location>
        <position position="200"/>
    </location>
</feature>
<dbReference type="VEuPathDB" id="TrichDB:TRFO_19413"/>
<keyword evidence="7" id="KW-0812">Transmembrane</keyword>
<dbReference type="Gene3D" id="2.60.120.380">
    <property type="match status" value="1"/>
</dbReference>
<evidence type="ECO:0000256" key="8">
    <source>
        <dbReference type="SAM" id="SignalP"/>
    </source>
</evidence>
<reference evidence="10" key="1">
    <citation type="submission" date="2016-10" db="EMBL/GenBank/DDBJ databases">
        <authorList>
            <person name="Benchimol M."/>
            <person name="Almeida L.G."/>
            <person name="Vasconcelos A.T."/>
            <person name="Perreira-Neves A."/>
            <person name="Rosa I.A."/>
            <person name="Tasca T."/>
            <person name="Bogo M.R."/>
            <person name="de Souza W."/>
        </authorList>
    </citation>
    <scope>NUCLEOTIDE SEQUENCE [LARGE SCALE GENOMIC DNA]</scope>
    <source>
        <strain evidence="10">K</strain>
    </source>
</reference>
<keyword evidence="4 6" id="KW-0720">Serine protease</keyword>
<dbReference type="InterPro" id="IPR036852">
    <property type="entry name" value="Peptidase_S8/S53_dom_sf"/>
</dbReference>
<dbReference type="InterPro" id="IPR022398">
    <property type="entry name" value="Peptidase_S8_His-AS"/>
</dbReference>
<evidence type="ECO:0000256" key="4">
    <source>
        <dbReference type="ARBA" id="ARBA00022825"/>
    </source>
</evidence>
<dbReference type="PROSITE" id="PS00137">
    <property type="entry name" value="SUBTILASE_HIS"/>
    <property type="match status" value="1"/>
</dbReference>
<dbReference type="PRINTS" id="PR00723">
    <property type="entry name" value="SUBTILISIN"/>
</dbReference>
<keyword evidence="3 6" id="KW-0378">Hydrolase</keyword>
<feature type="chain" id="PRO_5012046103" description="Peptidase S8/S53 domain-containing protein" evidence="8">
    <location>
        <begin position="18"/>
        <end position="943"/>
    </location>
</feature>
<dbReference type="InterPro" id="IPR015500">
    <property type="entry name" value="Peptidase_S8_subtilisin-rel"/>
</dbReference>
<feature type="signal peptide" evidence="8">
    <location>
        <begin position="1"/>
        <end position="17"/>
    </location>
</feature>
<dbReference type="GO" id="GO:0004252">
    <property type="term" value="F:serine-type endopeptidase activity"/>
    <property type="evidence" value="ECO:0007669"/>
    <property type="project" value="UniProtKB-UniRule"/>
</dbReference>
<dbReference type="PROSITE" id="PS51892">
    <property type="entry name" value="SUBTILASE"/>
    <property type="match status" value="1"/>
</dbReference>
<evidence type="ECO:0000256" key="3">
    <source>
        <dbReference type="ARBA" id="ARBA00022801"/>
    </source>
</evidence>
<proteinExistence type="inferred from homology"/>
<evidence type="ECO:0000256" key="5">
    <source>
        <dbReference type="PIRSR" id="PIRSR615500-1"/>
    </source>
</evidence>
<feature type="active site" description="Charge relay system" evidence="5 6">
    <location>
        <position position="247"/>
    </location>
</feature>
<dbReference type="GO" id="GO:0006508">
    <property type="term" value="P:proteolysis"/>
    <property type="evidence" value="ECO:0007669"/>
    <property type="project" value="UniProtKB-KW"/>
</dbReference>
<dbReference type="CDD" id="cd04842">
    <property type="entry name" value="Peptidases_S8_Kp43_protease"/>
    <property type="match status" value="1"/>
</dbReference>
<dbReference type="AlphaFoldDB" id="A0A1J4KI14"/>
<evidence type="ECO:0000256" key="2">
    <source>
        <dbReference type="ARBA" id="ARBA00022670"/>
    </source>
</evidence>
<evidence type="ECO:0000256" key="6">
    <source>
        <dbReference type="PROSITE-ProRule" id="PRU01240"/>
    </source>
</evidence>
<comment type="similarity">
    <text evidence="1 6">Belongs to the peptidase S8 family.</text>
</comment>
<evidence type="ECO:0000256" key="7">
    <source>
        <dbReference type="SAM" id="Phobius"/>
    </source>
</evidence>
<evidence type="ECO:0000313" key="10">
    <source>
        <dbReference type="EMBL" id="OHT11025.1"/>
    </source>
</evidence>
<feature type="domain" description="Peptidase S8/S53" evidence="9">
    <location>
        <begin position="191"/>
        <end position="616"/>
    </location>
</feature>
<feature type="transmembrane region" description="Helical" evidence="7">
    <location>
        <begin position="906"/>
        <end position="932"/>
    </location>
</feature>
<keyword evidence="2 6" id="KW-0645">Protease</keyword>
<dbReference type="PANTHER" id="PTHR43399">
    <property type="entry name" value="SUBTILISIN-RELATED"/>
    <property type="match status" value="1"/>
</dbReference>
<evidence type="ECO:0000256" key="1">
    <source>
        <dbReference type="ARBA" id="ARBA00011073"/>
    </source>
</evidence>
<protein>
    <recommendedName>
        <fullName evidence="9">Peptidase S8/S53 domain-containing protein</fullName>
    </recommendedName>
</protein>
<dbReference type="SUPFAM" id="SSF52743">
    <property type="entry name" value="Subtilisin-like"/>
    <property type="match status" value="1"/>
</dbReference>
<dbReference type="RefSeq" id="XP_068364161.1">
    <property type="nucleotide sequence ID" value="XM_068500779.1"/>
</dbReference>
<dbReference type="InterPro" id="IPR000209">
    <property type="entry name" value="Peptidase_S8/S53_dom"/>
</dbReference>
<sequence>MLIFFIFLNRFTITSNSIEFNGKHIQIENGRSILADHNSWYFVKYQNVENPRNFYDHRSYISPEWRKIFLTHQEAEKLKQVAKIQPISVEQKKFDFSENNTLFYAEFHESFHANSDQFVKYKKMWENIYEIETRYVQKVLEIPELIFISDAPINYLHNRWAAGYTQKNQIPDMSKFGYMSPRYMSDHGLTGQNQVISIVDGGLDVNHSFFYDPNHPKFSFDVLNTAHRKIIFYDSYGNQKDSETSGHGTHVAGSAAGNSMCGNELSLYNGAAFDAKIHFIDIRSDDASRSLLNFPVSLLSEEMAATGARVSSNSWGARGNTAQTYLYNTVAKYLEHRLLMFSAGNDGKEGCFTINSPGDCKNVLTCGMLDKIFNQEAESSSSSISLLGNNGKTYSLSQFSGTRYDKITKGVADSPTTKIISDITSDKVYMTTSSETICSITSDKAPVAAIFASSTKPSCKTTAFPVFQTTSVSQEVTEVMSLSSVSIKVAPKGSSYADKINEDSAKGPTYHGLIKPDIVGPGTKILSSDSKKDGAGHGCSVGDLRESTGTSMSTPLLAGNALLAYQYFLDGYYPTGIKTSGNEIDPDANLIRAIMIGSADPVNSNDRAPNLIYGHGLVNMANVFHFDSSLKVLIRQSIKIDEEKVLTFNVNNAGSRQIRIAMAFLDEPTTNDNSPLIIDLDMFLVLPDKSIIYGNMHPGNHEEHFSTCEKIVIDSNKVQNGKYELHIVGGGNIKASFKETAQFSMFVVGPLDGGLSDWTTQTRKVCTFPNVGVNCQIKAIEITNSSSIPLKSCMATYAYFNVPEHYANLTMIISKPTDANSRVFYQLTPNAIPLYAYEYKTTTQSSEALVHINLKNTTYGEHSYLGMRFGNAGPNDYDLYFEYVYDVYVEPIPKPTTPVATMKSPIMIAMIMGYVLFAISLAIMIMFVVLYVKKRNSFRKLGV</sequence>
<dbReference type="InterPro" id="IPR051048">
    <property type="entry name" value="Peptidase_S8/S53_subtilisin"/>
</dbReference>
<dbReference type="InterPro" id="IPR034058">
    <property type="entry name" value="TagA/B/C/D_pept_dom"/>
</dbReference>
<comment type="caution">
    <text evidence="10">The sequence shown here is derived from an EMBL/GenBank/DDBJ whole genome shotgun (WGS) entry which is preliminary data.</text>
</comment>
<keyword evidence="7" id="KW-0472">Membrane</keyword>
<dbReference type="PANTHER" id="PTHR43399:SF4">
    <property type="entry name" value="CELL WALL-ASSOCIATED PROTEASE"/>
    <property type="match status" value="1"/>
</dbReference>
<dbReference type="OrthoDB" id="4803627at2759"/>
<keyword evidence="7" id="KW-1133">Transmembrane helix</keyword>
<keyword evidence="8" id="KW-0732">Signal</keyword>
<dbReference type="GeneID" id="94835483"/>
<accession>A0A1J4KI14</accession>
<dbReference type="Proteomes" id="UP000179807">
    <property type="component" value="Unassembled WGS sequence"/>
</dbReference>
<dbReference type="Gene3D" id="3.40.50.200">
    <property type="entry name" value="Peptidase S8/S53 domain"/>
    <property type="match status" value="2"/>
</dbReference>
<feature type="active site" description="Charge relay system" evidence="5 6">
    <location>
        <position position="551"/>
    </location>
</feature>
<dbReference type="Pfam" id="PF00082">
    <property type="entry name" value="Peptidase_S8"/>
    <property type="match status" value="1"/>
</dbReference>
<dbReference type="EMBL" id="MLAK01000595">
    <property type="protein sequence ID" value="OHT11025.1"/>
    <property type="molecule type" value="Genomic_DNA"/>
</dbReference>
<keyword evidence="11" id="KW-1185">Reference proteome</keyword>
<evidence type="ECO:0000259" key="9">
    <source>
        <dbReference type="Pfam" id="PF00082"/>
    </source>
</evidence>
<name>A0A1J4KI14_9EUKA</name>
<gene>
    <name evidence="10" type="ORF">TRFO_19413</name>
</gene>
<evidence type="ECO:0000313" key="11">
    <source>
        <dbReference type="Proteomes" id="UP000179807"/>
    </source>
</evidence>